<dbReference type="Proteomes" id="UP000267164">
    <property type="component" value="Chromosome"/>
</dbReference>
<evidence type="ECO:0000256" key="7">
    <source>
        <dbReference type="ARBA" id="ARBA00023136"/>
    </source>
</evidence>
<keyword evidence="2" id="KW-1003">Cell membrane</keyword>
<evidence type="ECO:0000313" key="12">
    <source>
        <dbReference type="Proteomes" id="UP000267164"/>
    </source>
</evidence>
<name>A0A386ZJX9_9NOCA</name>
<keyword evidence="6 9" id="KW-1133">Transmembrane helix</keyword>
<protein>
    <submittedName>
        <fullName evidence="11">Glycosyl transferase family 39</fullName>
    </submittedName>
</protein>
<gene>
    <name evidence="11" type="ORF">D7D52_30655</name>
</gene>
<organism evidence="11 12">
    <name type="scientific">Nocardia yunnanensis</name>
    <dbReference type="NCBI Taxonomy" id="2382165"/>
    <lineage>
        <taxon>Bacteria</taxon>
        <taxon>Bacillati</taxon>
        <taxon>Actinomycetota</taxon>
        <taxon>Actinomycetes</taxon>
        <taxon>Mycobacteriales</taxon>
        <taxon>Nocardiaceae</taxon>
        <taxon>Nocardia</taxon>
    </lineage>
</organism>
<evidence type="ECO:0000256" key="1">
    <source>
        <dbReference type="ARBA" id="ARBA00004651"/>
    </source>
</evidence>
<evidence type="ECO:0000259" key="10">
    <source>
        <dbReference type="Pfam" id="PF13231"/>
    </source>
</evidence>
<reference evidence="11 12" key="1">
    <citation type="submission" date="2018-09" db="EMBL/GenBank/DDBJ databases">
        <title>Nocardia yunnanensis sp. nov., an actinomycete isolated from a soil sample.</title>
        <authorList>
            <person name="Zhang J."/>
        </authorList>
    </citation>
    <scope>NUCLEOTIDE SEQUENCE [LARGE SCALE GENOMIC DNA]</scope>
    <source>
        <strain evidence="11 12">CFHS0054</strain>
    </source>
</reference>
<feature type="transmembrane region" description="Helical" evidence="9">
    <location>
        <begin position="31"/>
        <end position="54"/>
    </location>
</feature>
<keyword evidence="3" id="KW-0328">Glycosyltransferase</keyword>
<dbReference type="GO" id="GO:0016763">
    <property type="term" value="F:pentosyltransferase activity"/>
    <property type="evidence" value="ECO:0007669"/>
    <property type="project" value="TreeGrafter"/>
</dbReference>
<dbReference type="PANTHER" id="PTHR33908">
    <property type="entry name" value="MANNOSYLTRANSFERASE YKCB-RELATED"/>
    <property type="match status" value="1"/>
</dbReference>
<dbReference type="InterPro" id="IPR050297">
    <property type="entry name" value="LipidA_mod_glycosyltrf_83"/>
</dbReference>
<feature type="domain" description="Glycosyltransferase RgtA/B/C/D-like" evidence="10">
    <location>
        <begin position="76"/>
        <end position="235"/>
    </location>
</feature>
<keyword evidence="7 9" id="KW-0472">Membrane</keyword>
<feature type="transmembrane region" description="Helical" evidence="9">
    <location>
        <begin position="349"/>
        <end position="370"/>
    </location>
</feature>
<feature type="transmembrane region" description="Helical" evidence="9">
    <location>
        <begin position="140"/>
        <end position="165"/>
    </location>
</feature>
<feature type="transmembrane region" description="Helical" evidence="9">
    <location>
        <begin position="97"/>
        <end position="119"/>
    </location>
</feature>
<dbReference type="PANTHER" id="PTHR33908:SF11">
    <property type="entry name" value="MEMBRANE PROTEIN"/>
    <property type="match status" value="1"/>
</dbReference>
<keyword evidence="4 11" id="KW-0808">Transferase</keyword>
<evidence type="ECO:0000256" key="9">
    <source>
        <dbReference type="SAM" id="Phobius"/>
    </source>
</evidence>
<evidence type="ECO:0000256" key="3">
    <source>
        <dbReference type="ARBA" id="ARBA00022676"/>
    </source>
</evidence>
<feature type="transmembrane region" description="Helical" evidence="9">
    <location>
        <begin position="294"/>
        <end position="310"/>
    </location>
</feature>
<accession>A0A386ZJX9</accession>
<dbReference type="EMBL" id="CP032568">
    <property type="protein sequence ID" value="AYF77454.1"/>
    <property type="molecule type" value="Genomic_DNA"/>
</dbReference>
<evidence type="ECO:0000256" key="4">
    <source>
        <dbReference type="ARBA" id="ARBA00022679"/>
    </source>
</evidence>
<feature type="transmembrane region" description="Helical" evidence="9">
    <location>
        <begin position="316"/>
        <end position="337"/>
    </location>
</feature>
<sequence>MISSRTPGRAVLLPPPAATPEPDSTGVRPGFAWRGVLLVSGVITLVWSVSAARYQLAGDELYYLACGRRLAVDYVDNGPVIPLIARLCDLIAPGSVLALRIPGLLLLILVSVLTAAVAYELGARPRVQMLAAAGYACSPFVVAYTVLDSVAFDVACQASIIWMLVRWVRVRHDRLLLGVGVAAAIDVQDKWLILLLTACVGLAVLVAGPREILRRPALWLGLLIFAVAMTPALLWQASRDWPQLATNAAIAKETAGSDGGQLGTILAIMITTGFLGGGLGVLGLYGLARKLRPYRFVLIAAALMLILVVGGHGRSYYVAGIVPAIFGAGAATLSGFLEPGADRRILWRRLFTGLVVLSTVLTAFLAMLPYPKSKIAVTNNGYWGFIQHYGNDDWDELADAVHRVAIDLPVAEQPGTAVVAEAYNGAGALDHFRRYQWIPPVYSPNRGFSEFGPPPDSATTIVYVGYTNDSPEKRAFLANFAQTTLAAQLVDPLGIAGQNHAMSIYICRAPLVPLSVAWPKLTYMIVPPA</sequence>
<feature type="transmembrane region" description="Helical" evidence="9">
    <location>
        <begin position="217"/>
        <end position="237"/>
    </location>
</feature>
<keyword evidence="5 9" id="KW-0812">Transmembrane</keyword>
<dbReference type="Pfam" id="PF13231">
    <property type="entry name" value="PMT_2"/>
    <property type="match status" value="1"/>
</dbReference>
<evidence type="ECO:0000256" key="5">
    <source>
        <dbReference type="ARBA" id="ARBA00022692"/>
    </source>
</evidence>
<dbReference type="OrthoDB" id="5166595at2"/>
<dbReference type="InterPro" id="IPR038731">
    <property type="entry name" value="RgtA/B/C-like"/>
</dbReference>
<dbReference type="KEGG" id="nyu:D7D52_30655"/>
<comment type="subcellular location">
    <subcellularLocation>
        <location evidence="1">Cell membrane</location>
        <topology evidence="1">Multi-pass membrane protein</topology>
    </subcellularLocation>
</comment>
<dbReference type="AlphaFoldDB" id="A0A386ZJX9"/>
<feature type="transmembrane region" description="Helical" evidence="9">
    <location>
        <begin position="265"/>
        <end position="287"/>
    </location>
</feature>
<keyword evidence="12" id="KW-1185">Reference proteome</keyword>
<dbReference type="RefSeq" id="WP_120741937.1">
    <property type="nucleotide sequence ID" value="NZ_CP032568.1"/>
</dbReference>
<dbReference type="GO" id="GO:0009103">
    <property type="term" value="P:lipopolysaccharide biosynthetic process"/>
    <property type="evidence" value="ECO:0007669"/>
    <property type="project" value="UniProtKB-ARBA"/>
</dbReference>
<proteinExistence type="predicted"/>
<evidence type="ECO:0000256" key="8">
    <source>
        <dbReference type="SAM" id="MobiDB-lite"/>
    </source>
</evidence>
<evidence type="ECO:0000313" key="11">
    <source>
        <dbReference type="EMBL" id="AYF77454.1"/>
    </source>
</evidence>
<dbReference type="GO" id="GO:0005886">
    <property type="term" value="C:plasma membrane"/>
    <property type="evidence" value="ECO:0007669"/>
    <property type="project" value="UniProtKB-SubCell"/>
</dbReference>
<feature type="region of interest" description="Disordered" evidence="8">
    <location>
        <begin position="1"/>
        <end position="25"/>
    </location>
</feature>
<feature type="transmembrane region" description="Helical" evidence="9">
    <location>
        <begin position="191"/>
        <end position="208"/>
    </location>
</feature>
<evidence type="ECO:0000256" key="6">
    <source>
        <dbReference type="ARBA" id="ARBA00022989"/>
    </source>
</evidence>
<evidence type="ECO:0000256" key="2">
    <source>
        <dbReference type="ARBA" id="ARBA00022475"/>
    </source>
</evidence>